<evidence type="ECO:0008006" key="4">
    <source>
        <dbReference type="Google" id="ProtNLM"/>
    </source>
</evidence>
<accession>A0A9W6EXS2</accession>
<reference evidence="2 3" key="1">
    <citation type="journal article" date="2023" name="Commun. Biol.">
        <title>Reorganization of the ancestral sex-determining regions during the evolution of trioecy in Pleodorina starrii.</title>
        <authorList>
            <person name="Takahashi K."/>
            <person name="Suzuki S."/>
            <person name="Kawai-Toyooka H."/>
            <person name="Yamamoto K."/>
            <person name="Hamaji T."/>
            <person name="Ootsuki R."/>
            <person name="Yamaguchi H."/>
            <person name="Kawachi M."/>
            <person name="Higashiyama T."/>
            <person name="Nozaki H."/>
        </authorList>
    </citation>
    <scope>NUCLEOTIDE SEQUENCE [LARGE SCALE GENOMIC DNA]</scope>
    <source>
        <strain evidence="2 3">NIES-4479</strain>
    </source>
</reference>
<organism evidence="2 3">
    <name type="scientific">Pleodorina starrii</name>
    <dbReference type="NCBI Taxonomy" id="330485"/>
    <lineage>
        <taxon>Eukaryota</taxon>
        <taxon>Viridiplantae</taxon>
        <taxon>Chlorophyta</taxon>
        <taxon>core chlorophytes</taxon>
        <taxon>Chlorophyceae</taxon>
        <taxon>CS clade</taxon>
        <taxon>Chlamydomonadales</taxon>
        <taxon>Volvocaceae</taxon>
        <taxon>Pleodorina</taxon>
    </lineage>
</organism>
<evidence type="ECO:0000313" key="3">
    <source>
        <dbReference type="Proteomes" id="UP001165080"/>
    </source>
</evidence>
<evidence type="ECO:0000256" key="1">
    <source>
        <dbReference type="SAM" id="MobiDB-lite"/>
    </source>
</evidence>
<gene>
    <name evidence="2" type="primary">PLEST000867</name>
    <name evidence="2" type="ORF">PLESTB_000082900</name>
</gene>
<sequence length="633" mass="66129">MQTCPLCNQHQVVPTSGRLLVQALSEHLLRDHATAPCFQGAQKARPWRCPLCPGGRRNYASSEGLAKHLSQEHTSATALTADVPTPQPASVLRPASAPPASATNDPIQPHKLESSESPLRVPCLPWLPRPKWLLRPPSATLLLATWNLEHFSVGAADSGTVARKVAHICETLRTLCSREGPHASVVVALQEVFCSRAVSFLASYLTEKDAVERGGSGRVWHGVTSEPLGNNPERAAFLWAGPPPQQPPQRGVRRAPLNADASSGFQLLRKEDLDTLIGGQRAQQQQQQLDEGKGPGGRFIRSPFYGLFRVGYANLLLVNVHLAAEAAAARSELSALHGLANAIQSPNCRLLRRHSLGGRLRGRKPRGMVAILGDFNCPISRRAIAVAGPATPPPPPPGTLPGTPPPPAARGGGSTASETKPAGEALPGAALRAGCPGPLAEGREPGSQQRRQRLQELSPTTTATTTTPQRGSGQGANGQVHGGGYGGANGPSWEAFLRNGWINALCPDANDPTANGNCNGNGNGQGLPLATNWRAKQLKALDAICLPQTHGSLVTGRGVCPPPAQVDSSQPGWYPNHLLCWVRLDLGPLQMAPGKVRPLLAPARLAAPAAAAATGAVSGTGSGAGGAAAARAR</sequence>
<dbReference type="Proteomes" id="UP001165080">
    <property type="component" value="Unassembled WGS sequence"/>
</dbReference>
<dbReference type="EMBL" id="BRXU01000001">
    <property type="protein sequence ID" value="GLC48316.1"/>
    <property type="molecule type" value="Genomic_DNA"/>
</dbReference>
<name>A0A9W6EXS2_9CHLO</name>
<feature type="compositionally biased region" description="Gly residues" evidence="1">
    <location>
        <begin position="472"/>
        <end position="486"/>
    </location>
</feature>
<feature type="region of interest" description="Disordered" evidence="1">
    <location>
        <begin position="82"/>
        <end position="114"/>
    </location>
</feature>
<evidence type="ECO:0000313" key="2">
    <source>
        <dbReference type="EMBL" id="GLC48316.1"/>
    </source>
</evidence>
<keyword evidence="3" id="KW-1185">Reference proteome</keyword>
<dbReference type="AlphaFoldDB" id="A0A9W6EXS2"/>
<dbReference type="Gene3D" id="3.60.10.10">
    <property type="entry name" value="Endonuclease/exonuclease/phosphatase"/>
    <property type="match status" value="1"/>
</dbReference>
<protein>
    <recommendedName>
        <fullName evidence="4">Endonuclease/exonuclease/phosphatase domain-containing protein</fullName>
    </recommendedName>
</protein>
<dbReference type="InterPro" id="IPR036691">
    <property type="entry name" value="Endo/exonu/phosph_ase_sf"/>
</dbReference>
<proteinExistence type="predicted"/>
<comment type="caution">
    <text evidence="2">The sequence shown here is derived from an EMBL/GenBank/DDBJ whole genome shotgun (WGS) entry which is preliminary data.</text>
</comment>
<feature type="compositionally biased region" description="Pro residues" evidence="1">
    <location>
        <begin position="390"/>
        <end position="408"/>
    </location>
</feature>
<feature type="region of interest" description="Disordered" evidence="1">
    <location>
        <begin position="386"/>
        <end position="486"/>
    </location>
</feature>
<dbReference type="SUPFAM" id="SSF56219">
    <property type="entry name" value="DNase I-like"/>
    <property type="match status" value="1"/>
</dbReference>